<reference evidence="1 2" key="1">
    <citation type="journal article" date="2021" name="Hortic Res">
        <title>The domestication of Cucurbita argyrosperma as revealed by the genome of its wild relative.</title>
        <authorList>
            <person name="Barrera-Redondo J."/>
            <person name="Sanchez-de la Vega G."/>
            <person name="Aguirre-Liguori J.A."/>
            <person name="Castellanos-Morales G."/>
            <person name="Gutierrez-Guerrero Y.T."/>
            <person name="Aguirre-Dugua X."/>
            <person name="Aguirre-Planter E."/>
            <person name="Tenaillon M.I."/>
            <person name="Lira-Saade R."/>
            <person name="Eguiarte L.E."/>
        </authorList>
    </citation>
    <scope>NUCLEOTIDE SEQUENCE [LARGE SCALE GENOMIC DNA]</scope>
    <source>
        <strain evidence="1">JBR-2021</strain>
    </source>
</reference>
<proteinExistence type="predicted"/>
<sequence>MASSISSTSSVPSPWILWIPPNCRADSPLKPLKSPNGRIETGILQNWGFKEGKKKKMKGNYVERGLPSLATAHPLSPSDS</sequence>
<feature type="non-terminal residue" evidence="1">
    <location>
        <position position="1"/>
    </location>
</feature>
<keyword evidence="2" id="KW-1185">Reference proteome</keyword>
<accession>A0AAV6NNB3</accession>
<comment type="caution">
    <text evidence="1">The sequence shown here is derived from an EMBL/GenBank/DDBJ whole genome shotgun (WGS) entry which is preliminary data.</text>
</comment>
<dbReference type="EMBL" id="JAGKQH010000004">
    <property type="protein sequence ID" value="KAG6600276.1"/>
    <property type="molecule type" value="Genomic_DNA"/>
</dbReference>
<dbReference type="Proteomes" id="UP000685013">
    <property type="component" value="Chromosome 4"/>
</dbReference>
<name>A0AAV6NNB3_9ROSI</name>
<evidence type="ECO:0000313" key="2">
    <source>
        <dbReference type="Proteomes" id="UP000685013"/>
    </source>
</evidence>
<protein>
    <submittedName>
        <fullName evidence="1">Uncharacterized protein</fullName>
    </submittedName>
</protein>
<organism evidence="1 2">
    <name type="scientific">Cucurbita argyrosperma subsp. sororia</name>
    <dbReference type="NCBI Taxonomy" id="37648"/>
    <lineage>
        <taxon>Eukaryota</taxon>
        <taxon>Viridiplantae</taxon>
        <taxon>Streptophyta</taxon>
        <taxon>Embryophyta</taxon>
        <taxon>Tracheophyta</taxon>
        <taxon>Spermatophyta</taxon>
        <taxon>Magnoliopsida</taxon>
        <taxon>eudicotyledons</taxon>
        <taxon>Gunneridae</taxon>
        <taxon>Pentapetalae</taxon>
        <taxon>rosids</taxon>
        <taxon>fabids</taxon>
        <taxon>Cucurbitales</taxon>
        <taxon>Cucurbitaceae</taxon>
        <taxon>Cucurbiteae</taxon>
        <taxon>Cucurbita</taxon>
    </lineage>
</organism>
<evidence type="ECO:0000313" key="1">
    <source>
        <dbReference type="EMBL" id="KAG6600276.1"/>
    </source>
</evidence>
<gene>
    <name evidence="1" type="ORF">SDJN03_05509</name>
</gene>
<dbReference type="AlphaFoldDB" id="A0AAV6NNB3"/>